<keyword evidence="3" id="KW-1185">Reference proteome</keyword>
<comment type="caution">
    <text evidence="2">The sequence shown here is derived from an EMBL/GenBank/DDBJ whole genome shotgun (WGS) entry which is preliminary data.</text>
</comment>
<gene>
    <name evidence="2" type="ORF">G8J23_08420</name>
</gene>
<accession>A0ABS9NIA9</accession>
<keyword evidence="1" id="KW-0812">Transmembrane</keyword>
<dbReference type="RefSeq" id="WP_058714317.1">
    <property type="nucleotide sequence ID" value="NZ_CP049802.1"/>
</dbReference>
<evidence type="ECO:0000313" key="3">
    <source>
        <dbReference type="Proteomes" id="UP000814367"/>
    </source>
</evidence>
<keyword evidence="1" id="KW-1133">Transmembrane helix</keyword>
<name>A0ABS9NIA9_STAWA</name>
<feature type="transmembrane region" description="Helical" evidence="1">
    <location>
        <begin position="6"/>
        <end position="25"/>
    </location>
</feature>
<dbReference type="Proteomes" id="UP000814367">
    <property type="component" value="Unassembled WGS sequence"/>
</dbReference>
<proteinExistence type="predicted"/>
<sequence length="160" mass="18644">MNWISITALIVSIISLCLTAYKYWYDYKENQLKISVDLKNHFVLGERNVFELNLVNETKNPVSVTKILLIDESKNSKFECIQNKVLLTKTKHIRNESTMLPINLNPYASHKSFIVFDLEKILDVYNFEIYTSKGVYITNYKEKQLKEQSLLNLGSVSINK</sequence>
<evidence type="ECO:0000256" key="1">
    <source>
        <dbReference type="SAM" id="Phobius"/>
    </source>
</evidence>
<reference evidence="2 3" key="1">
    <citation type="submission" date="2020-03" db="EMBL/GenBank/DDBJ databases">
        <title>Comparative genetics of Staphylococcus warneri persistents from caprine mastitis.</title>
        <authorList>
            <person name="Franca C.A."/>
            <person name="Rosa D.S."/>
            <person name="Silva A."/>
            <person name="Rodrigues D.L.N."/>
            <person name="Santos R.G."/>
            <person name="Castillo R.E.H."/>
            <person name="Moreira M.A.S."/>
            <person name="Lima M.C."/>
            <person name="Gouveia G.V."/>
            <person name="Gouveia J.J.S."/>
            <person name="Souza R.F.S."/>
            <person name="Bertram B."/>
            <person name="Azevedo V."/>
            <person name="Costa M."/>
        </authorList>
    </citation>
    <scope>NUCLEOTIDE SEQUENCE [LARGE SCALE GENOMIC DNA]</scope>
    <source>
        <strain evidence="2 3">Cap 9.2</strain>
    </source>
</reference>
<keyword evidence="1" id="KW-0472">Membrane</keyword>
<protein>
    <submittedName>
        <fullName evidence="2">Uncharacterized protein</fullName>
    </submittedName>
</protein>
<dbReference type="EMBL" id="JAANHJ010000001">
    <property type="protein sequence ID" value="MCG6226006.1"/>
    <property type="molecule type" value="Genomic_DNA"/>
</dbReference>
<organism evidence="2 3">
    <name type="scientific">Staphylococcus warneri</name>
    <dbReference type="NCBI Taxonomy" id="1292"/>
    <lineage>
        <taxon>Bacteria</taxon>
        <taxon>Bacillati</taxon>
        <taxon>Bacillota</taxon>
        <taxon>Bacilli</taxon>
        <taxon>Bacillales</taxon>
        <taxon>Staphylococcaceae</taxon>
        <taxon>Staphylococcus</taxon>
    </lineage>
</organism>
<evidence type="ECO:0000313" key="2">
    <source>
        <dbReference type="EMBL" id="MCG6226006.1"/>
    </source>
</evidence>